<dbReference type="Pfam" id="PF24626">
    <property type="entry name" value="SH3_Tf2-1"/>
    <property type="match status" value="1"/>
</dbReference>
<evidence type="ECO:0000256" key="4">
    <source>
        <dbReference type="SAM" id="MobiDB-lite"/>
    </source>
</evidence>
<dbReference type="GeneID" id="106556814"/>
<evidence type="ECO:0000256" key="3">
    <source>
        <dbReference type="ARBA" id="ARBA00023242"/>
    </source>
</evidence>
<dbReference type="GO" id="GO:0006355">
    <property type="term" value="P:regulation of DNA-templated transcription"/>
    <property type="evidence" value="ECO:0007669"/>
    <property type="project" value="InterPro"/>
</dbReference>
<feature type="domain" description="SCAN box" evidence="5">
    <location>
        <begin position="60"/>
        <end position="135"/>
    </location>
</feature>
<gene>
    <name evidence="8" type="primary">LOC106556814</name>
</gene>
<evidence type="ECO:0000259" key="5">
    <source>
        <dbReference type="PROSITE" id="PS50804"/>
    </source>
</evidence>
<keyword evidence="3" id="KW-0539">Nucleus</keyword>
<evidence type="ECO:0000256" key="1">
    <source>
        <dbReference type="ARBA" id="ARBA00023015"/>
    </source>
</evidence>
<dbReference type="Pfam" id="PF02023">
    <property type="entry name" value="SCAN"/>
    <property type="match status" value="1"/>
</dbReference>
<sequence>MALAALKTREKMEGQWQAHADVGKGPPVTQPGSCGKNGASLGQKSQEAAARSSEVQCCDFRKVEFQEGKSPRDVCSQLHLLCRQWLQPERHTKAQMLDLVLLEQFLAVLPPEMEQWVRECGAETSSQAVALAEGFLLTQEEEKMEDYLQGVVSFEEVAVYFSKEEWSQLDPAQKALHGEVMLENSRNLFSLEQYLRCYITYQQTNWAELLPFAEVAYNNAIHSSTSHTPFKVVNWVEFVLIPTFPQVPPSLFSLTEWFNTLHGVWGIVKWALLKAAKTQKLHMVMKSLPQKPFHVGKKMYISTKYLKLKLPCRKLGTKFLGPFPVVRVINPVTMELKLPHLLLKVHPVFHSSLLKPVVTSRSRPSTLTVLA</sequence>
<dbReference type="PANTHER" id="PTHR45935">
    <property type="entry name" value="PROTEIN ZBED8-RELATED"/>
    <property type="match status" value="1"/>
</dbReference>
<dbReference type="RefSeq" id="XP_013931300.1">
    <property type="nucleotide sequence ID" value="XM_014075825.1"/>
</dbReference>
<dbReference type="InterPro" id="IPR050916">
    <property type="entry name" value="SCAN-C2H2_zinc_finger"/>
</dbReference>
<reference evidence="8" key="1">
    <citation type="submission" date="2025-08" db="UniProtKB">
        <authorList>
            <consortium name="RefSeq"/>
        </authorList>
    </citation>
    <scope>IDENTIFICATION</scope>
    <source>
        <tissue evidence="8">Skeletal muscle</tissue>
    </source>
</reference>
<name>A0A6I9Z647_9SAUR</name>
<dbReference type="InterPro" id="IPR056924">
    <property type="entry name" value="SH3_Tf2-1"/>
</dbReference>
<evidence type="ECO:0000313" key="7">
    <source>
        <dbReference type="Proteomes" id="UP000504617"/>
    </source>
</evidence>
<feature type="region of interest" description="Disordered" evidence="4">
    <location>
        <begin position="1"/>
        <end position="41"/>
    </location>
</feature>
<protein>
    <submittedName>
        <fullName evidence="8">Uncharacterized protein LOC106556814</fullName>
    </submittedName>
</protein>
<dbReference type="FunFam" id="1.10.4020.10:FF:000005">
    <property type="entry name" value="Uncharacterized protein"/>
    <property type="match status" value="1"/>
</dbReference>
<dbReference type="InterPro" id="IPR001909">
    <property type="entry name" value="KRAB"/>
</dbReference>
<dbReference type="PROSITE" id="PS50804">
    <property type="entry name" value="SCAN_BOX"/>
    <property type="match status" value="1"/>
</dbReference>
<dbReference type="CDD" id="cd07765">
    <property type="entry name" value="KRAB_A-box"/>
    <property type="match status" value="1"/>
</dbReference>
<dbReference type="InterPro" id="IPR003309">
    <property type="entry name" value="SCAN_dom"/>
</dbReference>
<keyword evidence="1" id="KW-0805">Transcription regulation</keyword>
<dbReference type="InterPro" id="IPR038269">
    <property type="entry name" value="SCAN_sf"/>
</dbReference>
<dbReference type="KEGG" id="tsr:106556814"/>
<organism evidence="7 8">
    <name type="scientific">Thamnophis sirtalis</name>
    <dbReference type="NCBI Taxonomy" id="35019"/>
    <lineage>
        <taxon>Eukaryota</taxon>
        <taxon>Metazoa</taxon>
        <taxon>Chordata</taxon>
        <taxon>Craniata</taxon>
        <taxon>Vertebrata</taxon>
        <taxon>Euteleostomi</taxon>
        <taxon>Lepidosauria</taxon>
        <taxon>Squamata</taxon>
        <taxon>Bifurcata</taxon>
        <taxon>Unidentata</taxon>
        <taxon>Episquamata</taxon>
        <taxon>Toxicofera</taxon>
        <taxon>Serpentes</taxon>
        <taxon>Colubroidea</taxon>
        <taxon>Colubridae</taxon>
        <taxon>Natricinae</taxon>
        <taxon>Thamnophis</taxon>
    </lineage>
</organism>
<dbReference type="PANTHER" id="PTHR45935:SF15">
    <property type="entry name" value="SCAN BOX DOMAIN-CONTAINING PROTEIN"/>
    <property type="match status" value="1"/>
</dbReference>
<dbReference type="Gene3D" id="1.10.4020.10">
    <property type="entry name" value="DNA breaking-rejoining enzymes"/>
    <property type="match status" value="1"/>
</dbReference>
<dbReference type="Gene3D" id="6.10.140.140">
    <property type="match status" value="1"/>
</dbReference>
<dbReference type="CDD" id="cd07936">
    <property type="entry name" value="SCAN"/>
    <property type="match status" value="1"/>
</dbReference>
<dbReference type="Proteomes" id="UP000504617">
    <property type="component" value="Unplaced"/>
</dbReference>
<dbReference type="SMART" id="SM00349">
    <property type="entry name" value="KRAB"/>
    <property type="match status" value="1"/>
</dbReference>
<dbReference type="SMART" id="SM00431">
    <property type="entry name" value="SCAN"/>
    <property type="match status" value="1"/>
</dbReference>
<evidence type="ECO:0000256" key="2">
    <source>
        <dbReference type="ARBA" id="ARBA00023163"/>
    </source>
</evidence>
<dbReference type="OrthoDB" id="6077919at2759"/>
<evidence type="ECO:0000259" key="6">
    <source>
        <dbReference type="PROSITE" id="PS50805"/>
    </source>
</evidence>
<keyword evidence="2" id="KW-0804">Transcription</keyword>
<dbReference type="Pfam" id="PF01352">
    <property type="entry name" value="KRAB"/>
    <property type="match status" value="1"/>
</dbReference>
<dbReference type="AlphaFoldDB" id="A0A6I9Z647"/>
<dbReference type="SUPFAM" id="SSF109640">
    <property type="entry name" value="KRAB domain (Kruppel-associated box)"/>
    <property type="match status" value="1"/>
</dbReference>
<accession>A0A6I9Z647</accession>
<dbReference type="PROSITE" id="PS50805">
    <property type="entry name" value="KRAB"/>
    <property type="match status" value="1"/>
</dbReference>
<proteinExistence type="predicted"/>
<feature type="domain" description="KRAB" evidence="6">
    <location>
        <begin position="152"/>
        <end position="229"/>
    </location>
</feature>
<dbReference type="InterPro" id="IPR036051">
    <property type="entry name" value="KRAB_dom_sf"/>
</dbReference>
<dbReference type="SUPFAM" id="SSF47353">
    <property type="entry name" value="Retrovirus capsid dimerization domain-like"/>
    <property type="match status" value="1"/>
</dbReference>
<keyword evidence="7" id="KW-1185">Reference proteome</keyword>
<evidence type="ECO:0000313" key="8">
    <source>
        <dbReference type="RefSeq" id="XP_013931300.1"/>
    </source>
</evidence>